<dbReference type="Proteomes" id="UP000617634">
    <property type="component" value="Unassembled WGS sequence"/>
</dbReference>
<reference evidence="4" key="1">
    <citation type="submission" date="2020-11" db="EMBL/GenBank/DDBJ databases">
        <title>Novosphingobium aureum sp. nov., a marine bacterium isolated from sediment of a salt flat.</title>
        <authorList>
            <person name="Yoo Y."/>
            <person name="Kim J.-J."/>
        </authorList>
    </citation>
    <scope>NUCLEOTIDE SEQUENCE</scope>
    <source>
        <strain evidence="4">YJ-S2-02</strain>
    </source>
</reference>
<dbReference type="Gene3D" id="3.40.50.2300">
    <property type="match status" value="1"/>
</dbReference>
<feature type="compositionally biased region" description="Polar residues" evidence="2">
    <location>
        <begin position="139"/>
        <end position="157"/>
    </location>
</feature>
<feature type="region of interest" description="Disordered" evidence="2">
    <location>
        <begin position="137"/>
        <end position="157"/>
    </location>
</feature>
<dbReference type="PROSITE" id="PS50110">
    <property type="entry name" value="RESPONSE_REGULATORY"/>
    <property type="match status" value="1"/>
</dbReference>
<evidence type="ECO:0000313" key="5">
    <source>
        <dbReference type="Proteomes" id="UP000617634"/>
    </source>
</evidence>
<comment type="caution">
    <text evidence="1">Lacks conserved residue(s) required for the propagation of feature annotation.</text>
</comment>
<feature type="domain" description="Response regulatory" evidence="3">
    <location>
        <begin position="17"/>
        <end position="127"/>
    </location>
</feature>
<comment type="caution">
    <text evidence="4">The sequence shown here is derived from an EMBL/GenBank/DDBJ whole genome shotgun (WGS) entry which is preliminary data.</text>
</comment>
<dbReference type="InterPro" id="IPR011006">
    <property type="entry name" value="CheY-like_superfamily"/>
</dbReference>
<accession>A0A931H944</accession>
<gene>
    <name evidence="4" type="ORF">I5E68_00995</name>
</gene>
<dbReference type="SUPFAM" id="SSF52172">
    <property type="entry name" value="CheY-like"/>
    <property type="match status" value="1"/>
</dbReference>
<sequence>MQVKLIEAMEAVMDRHQIILIDSDVRRRAQISHALTNLAAFVIPLEHYSEISQAWPDEAIILIEDRGDSVASLHRMMQLHNRTLPVVVLTGETSALRKSELLFNGATACLPWPCDIARIKTTVQAIFARRIRKAEPRTAVTSPEATTSSFPQLTAARSSRADIPAIATTLVQSEPGPHSEAGRPESVRRSGVLIERPLVHAAPDGALQAE</sequence>
<organism evidence="4 5">
    <name type="scientific">Novosphingobium aureum</name>
    <dbReference type="NCBI Taxonomy" id="2792964"/>
    <lineage>
        <taxon>Bacteria</taxon>
        <taxon>Pseudomonadati</taxon>
        <taxon>Pseudomonadota</taxon>
        <taxon>Alphaproteobacteria</taxon>
        <taxon>Sphingomonadales</taxon>
        <taxon>Sphingomonadaceae</taxon>
        <taxon>Novosphingobium</taxon>
    </lineage>
</organism>
<dbReference type="EMBL" id="JADZGI010000001">
    <property type="protein sequence ID" value="MBH0111527.1"/>
    <property type="molecule type" value="Genomic_DNA"/>
</dbReference>
<evidence type="ECO:0000256" key="1">
    <source>
        <dbReference type="PROSITE-ProRule" id="PRU00169"/>
    </source>
</evidence>
<protein>
    <recommendedName>
        <fullName evidence="3">Response regulatory domain-containing protein</fullName>
    </recommendedName>
</protein>
<feature type="region of interest" description="Disordered" evidence="2">
    <location>
        <begin position="170"/>
        <end position="196"/>
    </location>
</feature>
<evidence type="ECO:0000259" key="3">
    <source>
        <dbReference type="PROSITE" id="PS50110"/>
    </source>
</evidence>
<dbReference type="AlphaFoldDB" id="A0A931H944"/>
<dbReference type="InterPro" id="IPR001789">
    <property type="entry name" value="Sig_transdc_resp-reg_receiver"/>
</dbReference>
<dbReference type="GO" id="GO:0000160">
    <property type="term" value="P:phosphorelay signal transduction system"/>
    <property type="evidence" value="ECO:0007669"/>
    <property type="project" value="InterPro"/>
</dbReference>
<name>A0A931H944_9SPHN</name>
<evidence type="ECO:0000313" key="4">
    <source>
        <dbReference type="EMBL" id="MBH0111527.1"/>
    </source>
</evidence>
<keyword evidence="5" id="KW-1185">Reference proteome</keyword>
<evidence type="ECO:0000256" key="2">
    <source>
        <dbReference type="SAM" id="MobiDB-lite"/>
    </source>
</evidence>
<proteinExistence type="predicted"/>